<keyword evidence="2" id="KW-1185">Reference proteome</keyword>
<comment type="caution">
    <text evidence="1">The sequence shown here is derived from an EMBL/GenBank/DDBJ whole genome shotgun (WGS) entry which is preliminary data.</text>
</comment>
<gene>
    <name evidence="1" type="ORF">OA50_03548</name>
</gene>
<dbReference type="STRING" id="561184.SAMN05216376_104280"/>
<dbReference type="PATRIC" id="fig|1515334.3.peg.3564"/>
<reference evidence="1 2" key="1">
    <citation type="submission" date="2014-10" db="EMBL/GenBank/DDBJ databases">
        <title>Genome sequence of Ponticoccus sp. strain UMTAT08 isolated from clonal culture of toxic dinoflagellate Alexandrium tamiyavanichii.</title>
        <authorList>
            <person name="Gan H.Y."/>
            <person name="Muhd D.-D."/>
            <person name="Mohd Noor M.E."/>
            <person name="Yeong Y.S."/>
            <person name="Usup G."/>
        </authorList>
    </citation>
    <scope>NUCLEOTIDE SEQUENCE [LARGE SCALE GENOMIC DNA]</scope>
    <source>
        <strain evidence="1 2">UMTAT08</strain>
    </source>
</reference>
<evidence type="ECO:0000313" key="1">
    <source>
        <dbReference type="EMBL" id="KHQ51911.1"/>
    </source>
</evidence>
<evidence type="ECO:0000313" key="2">
    <source>
        <dbReference type="Proteomes" id="UP000030960"/>
    </source>
</evidence>
<dbReference type="InterPro" id="IPR032710">
    <property type="entry name" value="NTF2-like_dom_sf"/>
</dbReference>
<protein>
    <submittedName>
        <fullName evidence="1">Polyketide cyclase</fullName>
    </submittedName>
</protein>
<accession>A0A225Q1K7</accession>
<sequence>MHGLDPQNRDFADFLLTATREIWEGRGLTARAQAYYHPDVILRGAEGVQFGARAVAEDAMATLVSLPDRRLLGEDVIWSGHDRVGMLGSQRILTLATHSGDGPLGPATGRTLKYREIVDSYAKRDQISDVWRVIDSGALLRQLDRTAEEWARARLPHLDPDTQPFTPRVDVTGPYTGQGNADQWGEGFANVLIRVMEGDLSIIPDQYDRACHLHYPCGVEAHGPEAADRFWLGLRAALPSARFEVHHRIGMEEPLMPPRAALRWSLKGRHEGWGAFGAPTGADIYVMGMSHAEFGPGGLRREWTLYDEAAVWTQIVAQTG</sequence>
<dbReference type="Gene3D" id="3.10.450.50">
    <property type="match status" value="2"/>
</dbReference>
<dbReference type="InterPro" id="IPR009959">
    <property type="entry name" value="Cyclase_SnoaL-like"/>
</dbReference>
<dbReference type="GO" id="GO:0030638">
    <property type="term" value="P:polyketide metabolic process"/>
    <property type="evidence" value="ECO:0007669"/>
    <property type="project" value="InterPro"/>
</dbReference>
<dbReference type="GeneID" id="66501651"/>
<accession>A0A225QTE0</accession>
<organism evidence="1 2">
    <name type="scientific">Mameliella alba</name>
    <dbReference type="NCBI Taxonomy" id="561184"/>
    <lineage>
        <taxon>Bacteria</taxon>
        <taxon>Pseudomonadati</taxon>
        <taxon>Pseudomonadota</taxon>
        <taxon>Alphaproteobacteria</taxon>
        <taxon>Rhodobacterales</taxon>
        <taxon>Roseobacteraceae</taxon>
        <taxon>Mameliella</taxon>
    </lineage>
</organism>
<dbReference type="EMBL" id="JSUQ01000014">
    <property type="protein sequence ID" value="KHQ51911.1"/>
    <property type="molecule type" value="Genomic_DNA"/>
</dbReference>
<proteinExistence type="predicted"/>
<accession>A0A0B3S5H7</accession>
<dbReference type="OrthoDB" id="2769928at2"/>
<dbReference type="RefSeq" id="WP_043144129.1">
    <property type="nucleotide sequence ID" value="NZ_BMGQ01000004.1"/>
</dbReference>
<dbReference type="AlphaFoldDB" id="A0A0B3S5H7"/>
<dbReference type="SUPFAM" id="SSF54427">
    <property type="entry name" value="NTF2-like"/>
    <property type="match status" value="2"/>
</dbReference>
<dbReference type="Proteomes" id="UP000030960">
    <property type="component" value="Unassembled WGS sequence"/>
</dbReference>
<name>A0A0B3S5H7_9RHOB</name>
<dbReference type="Pfam" id="PF07366">
    <property type="entry name" value="SnoaL"/>
    <property type="match status" value="2"/>
</dbReference>